<evidence type="ECO:0000256" key="3">
    <source>
        <dbReference type="ARBA" id="ARBA00022692"/>
    </source>
</evidence>
<dbReference type="PANTHER" id="PTHR12677">
    <property type="entry name" value="GOLGI APPARATUS MEMBRANE PROTEIN TVP38-RELATED"/>
    <property type="match status" value="1"/>
</dbReference>
<proteinExistence type="inferred from homology"/>
<feature type="transmembrane region" description="Helical" evidence="6">
    <location>
        <begin position="25"/>
        <end position="50"/>
    </location>
</feature>
<keyword evidence="4 6" id="KW-1133">Transmembrane helix</keyword>
<accession>A0ABT9VN03</accession>
<dbReference type="Pfam" id="PF09335">
    <property type="entry name" value="VTT_dom"/>
    <property type="match status" value="1"/>
</dbReference>
<feature type="transmembrane region" description="Helical" evidence="6">
    <location>
        <begin position="56"/>
        <end position="80"/>
    </location>
</feature>
<feature type="transmembrane region" description="Helical" evidence="6">
    <location>
        <begin position="138"/>
        <end position="159"/>
    </location>
</feature>
<sequence>MDVLNYLNSIELEDIEKLFAEYRALGPFVAILLPLAESFLPFLPLFIFVVANANSFGFWLGSILSWIGTASGSILVFLLVRKFGQERFFRFLSKHEKIRRMMNWVERHGFGPLFIMLCFPFTPSAAINVVAGLSRINIWQFVLAVLTGKIVMIFTISFIGHDLRELILQPFRTVIVFIMVVILWFVGKRIEAHLNVSFVQKSKNKF</sequence>
<evidence type="ECO:0000256" key="5">
    <source>
        <dbReference type="ARBA" id="ARBA00023136"/>
    </source>
</evidence>
<keyword evidence="2 6" id="KW-1003">Cell membrane</keyword>
<dbReference type="InterPro" id="IPR032816">
    <property type="entry name" value="VTT_dom"/>
</dbReference>
<comment type="similarity">
    <text evidence="6">Belongs to the TVP38/TMEM64 family.</text>
</comment>
<dbReference type="RefSeq" id="WP_419151828.1">
    <property type="nucleotide sequence ID" value="NZ_JAUSTR010000004.1"/>
</dbReference>
<evidence type="ECO:0000313" key="8">
    <source>
        <dbReference type="EMBL" id="MDQ0162361.1"/>
    </source>
</evidence>
<feature type="domain" description="VTT" evidence="7">
    <location>
        <begin position="44"/>
        <end position="161"/>
    </location>
</feature>
<feature type="transmembrane region" description="Helical" evidence="6">
    <location>
        <begin position="109"/>
        <end position="132"/>
    </location>
</feature>
<evidence type="ECO:0000256" key="2">
    <source>
        <dbReference type="ARBA" id="ARBA00022475"/>
    </source>
</evidence>
<keyword evidence="9" id="KW-1185">Reference proteome</keyword>
<evidence type="ECO:0000256" key="4">
    <source>
        <dbReference type="ARBA" id="ARBA00022989"/>
    </source>
</evidence>
<keyword evidence="3 6" id="KW-0812">Transmembrane</keyword>
<dbReference type="EMBL" id="JAUSTR010000004">
    <property type="protein sequence ID" value="MDQ0162361.1"/>
    <property type="molecule type" value="Genomic_DNA"/>
</dbReference>
<dbReference type="PANTHER" id="PTHR12677:SF55">
    <property type="entry name" value="UNDECAPRENYL PHOSPHATE TRANSPORTER SAOUHSC_00901-RELATED"/>
    <property type="match status" value="1"/>
</dbReference>
<name>A0ABT9VN03_9BACI</name>
<dbReference type="InterPro" id="IPR015414">
    <property type="entry name" value="TMEM64"/>
</dbReference>
<keyword evidence="5 6" id="KW-0472">Membrane</keyword>
<organism evidence="8 9">
    <name type="scientific">Aeribacillus alveayuensis</name>
    <dbReference type="NCBI Taxonomy" id="279215"/>
    <lineage>
        <taxon>Bacteria</taxon>
        <taxon>Bacillati</taxon>
        <taxon>Bacillota</taxon>
        <taxon>Bacilli</taxon>
        <taxon>Bacillales</taxon>
        <taxon>Bacillaceae</taxon>
        <taxon>Aeribacillus</taxon>
    </lineage>
</organism>
<dbReference type="Proteomes" id="UP001225646">
    <property type="component" value="Unassembled WGS sequence"/>
</dbReference>
<evidence type="ECO:0000256" key="1">
    <source>
        <dbReference type="ARBA" id="ARBA00004651"/>
    </source>
</evidence>
<evidence type="ECO:0000313" key="9">
    <source>
        <dbReference type="Proteomes" id="UP001225646"/>
    </source>
</evidence>
<evidence type="ECO:0000256" key="6">
    <source>
        <dbReference type="RuleBase" id="RU366058"/>
    </source>
</evidence>
<evidence type="ECO:0000259" key="7">
    <source>
        <dbReference type="Pfam" id="PF09335"/>
    </source>
</evidence>
<comment type="caution">
    <text evidence="8">The sequence shown here is derived from an EMBL/GenBank/DDBJ whole genome shotgun (WGS) entry which is preliminary data.</text>
</comment>
<reference evidence="8 9" key="1">
    <citation type="submission" date="2023-07" db="EMBL/GenBank/DDBJ databases">
        <title>Genomic Encyclopedia of Type Strains, Phase IV (KMG-IV): sequencing the most valuable type-strain genomes for metagenomic binning, comparative biology and taxonomic classification.</title>
        <authorList>
            <person name="Goeker M."/>
        </authorList>
    </citation>
    <scope>NUCLEOTIDE SEQUENCE [LARGE SCALE GENOMIC DNA]</scope>
    <source>
        <strain evidence="8 9">DSM 19092</strain>
    </source>
</reference>
<feature type="transmembrane region" description="Helical" evidence="6">
    <location>
        <begin position="171"/>
        <end position="187"/>
    </location>
</feature>
<gene>
    <name evidence="8" type="ORF">J2S06_001438</name>
</gene>
<protein>
    <recommendedName>
        <fullName evidence="6">TVP38/TMEM64 family membrane protein</fullName>
    </recommendedName>
</protein>
<comment type="subcellular location">
    <subcellularLocation>
        <location evidence="1 6">Cell membrane</location>
        <topology evidence="1 6">Multi-pass membrane protein</topology>
    </subcellularLocation>
</comment>